<name>A0A140KZ83_9FIRM</name>
<accession>A0A140KZ83</accession>
<dbReference type="NCBIfam" id="NF033542">
    <property type="entry name" value="transpos_IS110"/>
    <property type="match status" value="1"/>
</dbReference>
<proteinExistence type="predicted"/>
<dbReference type="InterPro" id="IPR003346">
    <property type="entry name" value="Transposase_20"/>
</dbReference>
<dbReference type="GO" id="GO:0006313">
    <property type="term" value="P:DNA transposition"/>
    <property type="evidence" value="ECO:0007669"/>
    <property type="project" value="InterPro"/>
</dbReference>
<evidence type="ECO:0000256" key="1">
    <source>
        <dbReference type="SAM" id="Phobius"/>
    </source>
</evidence>
<keyword evidence="5" id="KW-1185">Reference proteome</keyword>
<keyword evidence="1" id="KW-0812">Transmembrane</keyword>
<dbReference type="InterPro" id="IPR002525">
    <property type="entry name" value="Transp_IS110-like_N"/>
</dbReference>
<dbReference type="PATRIC" id="fig|520762.4.peg.3376"/>
<dbReference type="Pfam" id="PF02371">
    <property type="entry name" value="Transposase_20"/>
    <property type="match status" value="1"/>
</dbReference>
<dbReference type="Pfam" id="PF01548">
    <property type="entry name" value="DEDD_Tnp_IS110"/>
    <property type="match status" value="1"/>
</dbReference>
<feature type="domain" description="Transposase IS110-like N-terminal" evidence="2">
    <location>
        <begin position="9"/>
        <end position="152"/>
    </location>
</feature>
<dbReference type="AlphaFoldDB" id="A0A140KZ83"/>
<dbReference type="GO" id="GO:0004803">
    <property type="term" value="F:transposase activity"/>
    <property type="evidence" value="ECO:0007669"/>
    <property type="project" value="InterPro"/>
</dbReference>
<comment type="caution">
    <text evidence="4">The sequence shown here is derived from an EMBL/GenBank/DDBJ whole genome shotgun (WGS) entry which is preliminary data.</text>
</comment>
<dbReference type="PANTHER" id="PTHR33055:SF13">
    <property type="entry name" value="TRANSPOSASE"/>
    <property type="match status" value="1"/>
</dbReference>
<dbReference type="InterPro" id="IPR047650">
    <property type="entry name" value="Transpos_IS110"/>
</dbReference>
<evidence type="ECO:0000313" key="4">
    <source>
        <dbReference type="EMBL" id="KXG73608.1"/>
    </source>
</evidence>
<gene>
    <name evidence="4" type="ORF">AN619_30640</name>
</gene>
<dbReference type="RefSeq" id="WP_068558122.1">
    <property type="nucleotide sequence ID" value="NZ_LOEE01000101.1"/>
</dbReference>
<dbReference type="EMBL" id="LOEE01000101">
    <property type="protein sequence ID" value="KXG73608.1"/>
    <property type="molecule type" value="Genomic_DNA"/>
</dbReference>
<dbReference type="GO" id="GO:0003677">
    <property type="term" value="F:DNA binding"/>
    <property type="evidence" value="ECO:0007669"/>
    <property type="project" value="InterPro"/>
</dbReference>
<dbReference type="OrthoDB" id="9815354at2"/>
<organism evidence="4 5">
    <name type="scientific">Thermotalea metallivorans</name>
    <dbReference type="NCBI Taxonomy" id="520762"/>
    <lineage>
        <taxon>Bacteria</taxon>
        <taxon>Bacillati</taxon>
        <taxon>Bacillota</taxon>
        <taxon>Clostridia</taxon>
        <taxon>Peptostreptococcales</taxon>
        <taxon>Thermotaleaceae</taxon>
        <taxon>Thermotalea</taxon>
    </lineage>
</organism>
<dbReference type="Proteomes" id="UP000070456">
    <property type="component" value="Unassembled WGS sequence"/>
</dbReference>
<keyword evidence="1" id="KW-1133">Transmembrane helix</keyword>
<evidence type="ECO:0000259" key="2">
    <source>
        <dbReference type="Pfam" id="PF01548"/>
    </source>
</evidence>
<feature type="domain" description="Transposase IS116/IS110/IS902 C-terminal" evidence="3">
    <location>
        <begin position="254"/>
        <end position="331"/>
    </location>
</feature>
<keyword evidence="1" id="KW-0472">Membrane</keyword>
<dbReference type="PANTHER" id="PTHR33055">
    <property type="entry name" value="TRANSPOSASE FOR INSERTION SEQUENCE ELEMENT IS1111A"/>
    <property type="match status" value="1"/>
</dbReference>
<reference evidence="4 5" key="1">
    <citation type="submission" date="2015-12" db="EMBL/GenBank/DDBJ databases">
        <title>Draft genome sequence of the thermoanaerobe Thermotalea metallivorans, an isolate from the runoff channel of the Great Artesian Basin, Australia.</title>
        <authorList>
            <person name="Patel B.K."/>
        </authorList>
    </citation>
    <scope>NUCLEOTIDE SEQUENCE [LARGE SCALE GENOMIC DNA]</scope>
    <source>
        <strain evidence="4 5">B2-1</strain>
    </source>
</reference>
<sequence>MKVVYPVCCGVDVHKTFLVATLITSQGITPHYSKKRFSTFNNSILQFKQWLIDNNCFDVCMESTGKYWVPVYNLLEDTIRITVANPKWVKVVKGNKDDKKDSKWIGDLFRLGLVPGSYIPSKPIRILREYTRYRYKLVSCKSSEKNRFQNAFTVCNVALDAVVSDMFGKSASSITDYLVSSDSFDPVHCSSLLHKSLKKKADTVIESIEGYQMTKEQKERIVMIRSHLDFVQQSIAKLDEKLDKMVAPYESAISLLCTIPGVDRASAITIISEIGTDMSQFANSKRLCCWAGLTPGNNESAGKKKSVRITRAGVYLKPALVQVAHAAVKSDKAPYYKIKYERLCKRRDKKRAIIAIARMILTAIYNMFVTGEMWNPSDLYKIDMPQEMLEKQKEKAIKQAVKLLVSNGVIKATDISVA</sequence>
<evidence type="ECO:0000313" key="5">
    <source>
        <dbReference type="Proteomes" id="UP000070456"/>
    </source>
</evidence>
<evidence type="ECO:0000259" key="3">
    <source>
        <dbReference type="Pfam" id="PF02371"/>
    </source>
</evidence>
<protein>
    <submittedName>
        <fullName evidence="4">Uncharacterized protein</fullName>
    </submittedName>
</protein>
<feature type="transmembrane region" description="Helical" evidence="1">
    <location>
        <begin position="352"/>
        <end position="369"/>
    </location>
</feature>